<organism evidence="1 2">
    <name type="scientific">Cetraspora pellucida</name>
    <dbReference type="NCBI Taxonomy" id="1433469"/>
    <lineage>
        <taxon>Eukaryota</taxon>
        <taxon>Fungi</taxon>
        <taxon>Fungi incertae sedis</taxon>
        <taxon>Mucoromycota</taxon>
        <taxon>Glomeromycotina</taxon>
        <taxon>Glomeromycetes</taxon>
        <taxon>Diversisporales</taxon>
        <taxon>Gigasporaceae</taxon>
        <taxon>Cetraspora</taxon>
    </lineage>
</organism>
<sequence>MNNFNLNKRSDTLIQTTEYQYTYTISNQTQDTKDIQTKPTYQEVEQALINIVKASIYYKKPKEAKDYFIKEAQIDKEAEDFLNL</sequence>
<dbReference type="Proteomes" id="UP000789759">
    <property type="component" value="Unassembled WGS sequence"/>
</dbReference>
<dbReference type="EMBL" id="CAJVQA010000320">
    <property type="protein sequence ID" value="CAG8468490.1"/>
    <property type="molecule type" value="Genomic_DNA"/>
</dbReference>
<reference evidence="1" key="1">
    <citation type="submission" date="2021-06" db="EMBL/GenBank/DDBJ databases">
        <authorList>
            <person name="Kallberg Y."/>
            <person name="Tangrot J."/>
            <person name="Rosling A."/>
        </authorList>
    </citation>
    <scope>NUCLEOTIDE SEQUENCE</scope>
    <source>
        <strain evidence="1">FL966</strain>
    </source>
</reference>
<evidence type="ECO:0000313" key="2">
    <source>
        <dbReference type="Proteomes" id="UP000789759"/>
    </source>
</evidence>
<gene>
    <name evidence="1" type="ORF">CPELLU_LOCUS957</name>
</gene>
<comment type="caution">
    <text evidence="1">The sequence shown here is derived from an EMBL/GenBank/DDBJ whole genome shotgun (WGS) entry which is preliminary data.</text>
</comment>
<keyword evidence="2" id="KW-1185">Reference proteome</keyword>
<protein>
    <submittedName>
        <fullName evidence="1">2014_t:CDS:1</fullName>
    </submittedName>
</protein>
<accession>A0A9N8W2C7</accession>
<evidence type="ECO:0000313" key="1">
    <source>
        <dbReference type="EMBL" id="CAG8468490.1"/>
    </source>
</evidence>
<name>A0A9N8W2C7_9GLOM</name>
<proteinExistence type="predicted"/>
<dbReference type="AlphaFoldDB" id="A0A9N8W2C7"/>